<evidence type="ECO:0000259" key="3">
    <source>
        <dbReference type="PROSITE" id="PS51855"/>
    </source>
</evidence>
<feature type="binding site" evidence="1">
    <location>
        <position position="24"/>
    </location>
    <ligand>
        <name>substrate</name>
    </ligand>
</feature>
<feature type="binding site" evidence="1">
    <location>
        <begin position="66"/>
        <end position="67"/>
    </location>
    <ligand>
        <name>substrate</name>
    </ligand>
</feature>
<evidence type="ECO:0000256" key="2">
    <source>
        <dbReference type="PIRSR" id="PIRSR006614-1"/>
    </source>
</evidence>
<dbReference type="PATRIC" id="fig|1123384.7.peg.1444"/>
<comment type="similarity">
    <text evidence="1">Belongs to the methylglyoxal synthase family.</text>
</comment>
<dbReference type="Proteomes" id="UP000077469">
    <property type="component" value="Chromosome"/>
</dbReference>
<dbReference type="CDD" id="cd01422">
    <property type="entry name" value="MGS"/>
    <property type="match status" value="1"/>
</dbReference>
<feature type="binding site" evidence="1">
    <location>
        <position position="99"/>
    </location>
    <ligand>
        <name>substrate</name>
    </ligand>
</feature>
<dbReference type="PaxDb" id="1123384-AJ81_07190"/>
<dbReference type="SUPFAM" id="SSF52335">
    <property type="entry name" value="Methylglyoxal synthase-like"/>
    <property type="match status" value="1"/>
</dbReference>
<dbReference type="SMART" id="SM00851">
    <property type="entry name" value="MGS"/>
    <property type="match status" value="1"/>
</dbReference>
<dbReference type="GO" id="GO:0005829">
    <property type="term" value="C:cytosol"/>
    <property type="evidence" value="ECO:0007669"/>
    <property type="project" value="TreeGrafter"/>
</dbReference>
<dbReference type="InterPro" id="IPR036914">
    <property type="entry name" value="MGS-like_dom_sf"/>
</dbReference>
<dbReference type="PROSITE" id="PS01335">
    <property type="entry name" value="METHYLGLYOXAL_SYNTH"/>
    <property type="match status" value="1"/>
</dbReference>
<comment type="catalytic activity">
    <reaction evidence="1">
        <text>dihydroxyacetone phosphate = methylglyoxal + phosphate</text>
        <dbReference type="Rhea" id="RHEA:17937"/>
        <dbReference type="ChEBI" id="CHEBI:17158"/>
        <dbReference type="ChEBI" id="CHEBI:43474"/>
        <dbReference type="ChEBI" id="CHEBI:57642"/>
        <dbReference type="EC" id="4.2.3.3"/>
    </reaction>
</comment>
<accession>A0A0X1KS42</accession>
<gene>
    <name evidence="1 4" type="primary">mgsA</name>
    <name evidence="4" type="ORF">AJ81_07190</name>
</gene>
<feature type="active site" description="Proton donor/acceptor" evidence="1 2">
    <location>
        <position position="72"/>
    </location>
</feature>
<dbReference type="NCBIfam" id="TIGR00160">
    <property type="entry name" value="MGSA"/>
    <property type="match status" value="1"/>
</dbReference>
<dbReference type="InterPro" id="IPR004363">
    <property type="entry name" value="Methylgl_synth"/>
</dbReference>
<dbReference type="InterPro" id="IPR018148">
    <property type="entry name" value="Methylglyoxal_synth_AS"/>
</dbReference>
<name>A0A0X1KS42_9THEM</name>
<evidence type="ECO:0000313" key="4">
    <source>
        <dbReference type="EMBL" id="AJC74010.1"/>
    </source>
</evidence>
<dbReference type="Gene3D" id="3.40.50.1380">
    <property type="entry name" value="Methylglyoxal synthase-like domain"/>
    <property type="match status" value="1"/>
</dbReference>
<dbReference type="InterPro" id="IPR011607">
    <property type="entry name" value="MGS-like_dom"/>
</dbReference>
<dbReference type="EC" id="4.2.3.3" evidence="1"/>
<dbReference type="GO" id="GO:0019242">
    <property type="term" value="P:methylglyoxal biosynthetic process"/>
    <property type="evidence" value="ECO:0007669"/>
    <property type="project" value="UniProtKB-UniRule"/>
</dbReference>
<proteinExistence type="inferred from homology"/>
<evidence type="ECO:0000256" key="1">
    <source>
        <dbReference type="HAMAP-Rule" id="MF_00549"/>
    </source>
</evidence>
<dbReference type="AlphaFoldDB" id="A0A0X1KS42"/>
<comment type="function">
    <text evidence="1">Catalyzes the formation of methylglyoxal from dihydroxyacetone phosphate.</text>
</comment>
<evidence type="ECO:0000313" key="5">
    <source>
        <dbReference type="Proteomes" id="UP000077469"/>
    </source>
</evidence>
<dbReference type="PIRSF" id="PIRSF006614">
    <property type="entry name" value="Methylglyox_syn"/>
    <property type="match status" value="1"/>
</dbReference>
<reference evidence="4 5" key="1">
    <citation type="submission" date="2014-01" db="EMBL/GenBank/DDBJ databases">
        <title>Genome sequencing of Thermotog hypogea.</title>
        <authorList>
            <person name="Zhang X."/>
            <person name="Alvare G."/>
            <person name="Fristensky B."/>
            <person name="Chen L."/>
            <person name="Suen T."/>
            <person name="Chen Q."/>
            <person name="Ma K."/>
        </authorList>
    </citation>
    <scope>NUCLEOTIDE SEQUENCE [LARGE SCALE GENOMIC DNA]</scope>
    <source>
        <strain evidence="4 5">DSM 11164</strain>
    </source>
</reference>
<keyword evidence="5" id="KW-1185">Reference proteome</keyword>
<dbReference type="KEGG" id="phy:AJ81_07190"/>
<dbReference type="NCBIfam" id="NF003559">
    <property type="entry name" value="PRK05234.1"/>
    <property type="match status" value="1"/>
</dbReference>
<dbReference type="PANTHER" id="PTHR30492:SF0">
    <property type="entry name" value="METHYLGLYOXAL SYNTHASE"/>
    <property type="match status" value="1"/>
</dbReference>
<sequence length="163" mass="18602">MKGVMRLKLAKKKRIALIAHDRMKKDLIEWVEFNKGTLSRHELYATGTTGTLIEERTNLKVHKFKSGPLGGDQQIGAKIAEGEIDILIFFWDPLEPLAHDVDIKALIRLATVYNIPVAINRSTADFLISSPLFESEYEKIQPDYETQLRERIMKVVGEVKHSD</sequence>
<dbReference type="PROSITE" id="PS51855">
    <property type="entry name" value="MGS"/>
    <property type="match status" value="1"/>
</dbReference>
<protein>
    <recommendedName>
        <fullName evidence="1">Methylglyoxal synthase</fullName>
        <shortName evidence="1">MGS</shortName>
        <ecNumber evidence="1">4.2.3.3</ecNumber>
    </recommendedName>
</protein>
<dbReference type="STRING" id="1123384.AJ81_07190"/>
<feature type="binding site" evidence="1">
    <location>
        <position position="20"/>
    </location>
    <ligand>
        <name>substrate</name>
    </ligand>
</feature>
<dbReference type="GO" id="GO:0008929">
    <property type="term" value="F:methylglyoxal synthase activity"/>
    <property type="evidence" value="ECO:0007669"/>
    <property type="project" value="UniProtKB-UniRule"/>
</dbReference>
<feature type="domain" description="MGS-like" evidence="3">
    <location>
        <begin position="7"/>
        <end position="163"/>
    </location>
</feature>
<dbReference type="EMBL" id="CP007141">
    <property type="protein sequence ID" value="AJC74010.1"/>
    <property type="molecule type" value="Genomic_DNA"/>
</dbReference>
<dbReference type="Pfam" id="PF02142">
    <property type="entry name" value="MGS"/>
    <property type="match status" value="1"/>
</dbReference>
<keyword evidence="1 4" id="KW-0456">Lyase</keyword>
<feature type="binding site" evidence="1">
    <location>
        <begin position="46"/>
        <end position="49"/>
    </location>
    <ligand>
        <name>substrate</name>
    </ligand>
</feature>
<dbReference type="PANTHER" id="PTHR30492">
    <property type="entry name" value="METHYLGLYOXAL SYNTHASE"/>
    <property type="match status" value="1"/>
</dbReference>
<dbReference type="HAMAP" id="MF_00549">
    <property type="entry name" value="Methylglyoxal_synth"/>
    <property type="match status" value="1"/>
</dbReference>
<organism evidence="4 5">
    <name type="scientific">Pseudothermotoga hypogea DSM 11164 = NBRC 106472</name>
    <dbReference type="NCBI Taxonomy" id="1123384"/>
    <lineage>
        <taxon>Bacteria</taxon>
        <taxon>Thermotogati</taxon>
        <taxon>Thermotogota</taxon>
        <taxon>Thermotogae</taxon>
        <taxon>Thermotogales</taxon>
        <taxon>Thermotogaceae</taxon>
        <taxon>Pseudothermotoga</taxon>
    </lineage>
</organism>